<dbReference type="OrthoDB" id="506431at2759"/>
<organism evidence="2 3">
    <name type="scientific">Massariosphaeria phaeospora</name>
    <dbReference type="NCBI Taxonomy" id="100035"/>
    <lineage>
        <taxon>Eukaryota</taxon>
        <taxon>Fungi</taxon>
        <taxon>Dikarya</taxon>
        <taxon>Ascomycota</taxon>
        <taxon>Pezizomycotina</taxon>
        <taxon>Dothideomycetes</taxon>
        <taxon>Pleosporomycetidae</taxon>
        <taxon>Pleosporales</taxon>
        <taxon>Pleosporales incertae sedis</taxon>
        <taxon>Massariosphaeria</taxon>
    </lineage>
</organism>
<feature type="region of interest" description="Disordered" evidence="1">
    <location>
        <begin position="72"/>
        <end position="112"/>
    </location>
</feature>
<evidence type="ECO:0000313" key="3">
    <source>
        <dbReference type="Proteomes" id="UP000481861"/>
    </source>
</evidence>
<feature type="compositionally biased region" description="Low complexity" evidence="1">
    <location>
        <begin position="225"/>
        <end position="235"/>
    </location>
</feature>
<feature type="compositionally biased region" description="Polar residues" evidence="1">
    <location>
        <begin position="347"/>
        <end position="360"/>
    </location>
</feature>
<evidence type="ECO:0000256" key="1">
    <source>
        <dbReference type="SAM" id="MobiDB-lite"/>
    </source>
</evidence>
<proteinExistence type="predicted"/>
<feature type="compositionally biased region" description="Basic and acidic residues" evidence="1">
    <location>
        <begin position="249"/>
        <end position="258"/>
    </location>
</feature>
<protein>
    <recommendedName>
        <fullName evidence="4">Signal peptide-containing protein</fullName>
    </recommendedName>
</protein>
<feature type="compositionally biased region" description="Basic residues" evidence="1">
    <location>
        <begin position="364"/>
        <end position="373"/>
    </location>
</feature>
<dbReference type="EMBL" id="JAADJZ010000007">
    <property type="protein sequence ID" value="KAF2873310.1"/>
    <property type="molecule type" value="Genomic_DNA"/>
</dbReference>
<dbReference type="Proteomes" id="UP000481861">
    <property type="component" value="Unassembled WGS sequence"/>
</dbReference>
<name>A0A7C8IG22_9PLEO</name>
<evidence type="ECO:0000313" key="2">
    <source>
        <dbReference type="EMBL" id="KAF2873310.1"/>
    </source>
</evidence>
<accession>A0A7C8IG22</accession>
<feature type="compositionally biased region" description="Polar residues" evidence="1">
    <location>
        <begin position="95"/>
        <end position="105"/>
    </location>
</feature>
<comment type="caution">
    <text evidence="2">The sequence shown here is derived from an EMBL/GenBank/DDBJ whole genome shotgun (WGS) entry which is preliminary data.</text>
</comment>
<dbReference type="AlphaFoldDB" id="A0A7C8IG22"/>
<sequence length="472" mass="52542">MSWFLKGVQSAVFHYLSCTPCTGYGYRRNRRKHARLARKAKEKLQLERPELYHHPEPTGTNPYWGEEILMGPGPPPRRGKRTNTGSQKGIARAGTHSTVVSQGGSSMDVERPEDMRLSDETLDDDNWNHKRYQREDENLWGFDEAVLPADPVRLGSSGSSVGVAGLSRPGTSRSESYYSVRAPPVNDLHPPVVSLPSPHPLDNRWMLQPPPKASVMSGKERATNRSRSGSGASSRVELSLQRQVSARQLEQKFSRGETPELPPLSRMSSYSNLIAAQRHDRPRTPQARPLSAASSRKKTRRDTAITRTFSVEKSSGDSSDAVVHRNPPTLILPGPDAKAVRNRTSRPHLSTVISGGSTPSLPRRSAHHIRPRRPLVSSDRSSLNVLQNLVCPRDLLKSRFVSAPLLEARISLPPSDRDEETMLSANKEWIRNGFTFSPGGDADFADRHEIAPFDGQGGFHTRDPRMRWSVDF</sequence>
<evidence type="ECO:0008006" key="4">
    <source>
        <dbReference type="Google" id="ProtNLM"/>
    </source>
</evidence>
<reference evidence="2 3" key="1">
    <citation type="submission" date="2020-01" db="EMBL/GenBank/DDBJ databases">
        <authorList>
            <consortium name="DOE Joint Genome Institute"/>
            <person name="Haridas S."/>
            <person name="Albert R."/>
            <person name="Binder M."/>
            <person name="Bloem J."/>
            <person name="Labutti K."/>
            <person name="Salamov A."/>
            <person name="Andreopoulos B."/>
            <person name="Baker S.E."/>
            <person name="Barry K."/>
            <person name="Bills G."/>
            <person name="Bluhm B.H."/>
            <person name="Cannon C."/>
            <person name="Castanera R."/>
            <person name="Culley D.E."/>
            <person name="Daum C."/>
            <person name="Ezra D."/>
            <person name="Gonzalez J.B."/>
            <person name="Henrissat B."/>
            <person name="Kuo A."/>
            <person name="Liang C."/>
            <person name="Lipzen A."/>
            <person name="Lutzoni F."/>
            <person name="Magnuson J."/>
            <person name="Mondo S."/>
            <person name="Nolan M."/>
            <person name="Ohm R."/>
            <person name="Pangilinan J."/>
            <person name="Park H.-J.H."/>
            <person name="Ramirez L."/>
            <person name="Alfaro M."/>
            <person name="Sun H."/>
            <person name="Tritt A."/>
            <person name="Yoshinaga Y."/>
            <person name="Zwiers L.-H.L."/>
            <person name="Turgeon B.G."/>
            <person name="Goodwin S.B."/>
            <person name="Spatafora J.W."/>
            <person name="Crous P.W."/>
            <person name="Grigoriev I.V."/>
        </authorList>
    </citation>
    <scope>NUCLEOTIDE SEQUENCE [LARGE SCALE GENOMIC DNA]</scope>
    <source>
        <strain evidence="2 3">CBS 611.86</strain>
    </source>
</reference>
<gene>
    <name evidence="2" type="ORF">BDV95DRAFT_489053</name>
</gene>
<keyword evidence="3" id="KW-1185">Reference proteome</keyword>
<feature type="compositionally biased region" description="Polar residues" evidence="1">
    <location>
        <begin position="305"/>
        <end position="318"/>
    </location>
</feature>
<feature type="region of interest" description="Disordered" evidence="1">
    <location>
        <begin position="189"/>
        <end position="375"/>
    </location>
</feature>